<keyword evidence="3" id="KW-0547">Nucleotide-binding</keyword>
<dbReference type="InterPro" id="IPR003593">
    <property type="entry name" value="AAA+_ATPase"/>
</dbReference>
<evidence type="ECO:0000256" key="3">
    <source>
        <dbReference type="ARBA" id="ARBA00022741"/>
    </source>
</evidence>
<dbReference type="PROSITE" id="PS50893">
    <property type="entry name" value="ABC_TRANSPORTER_2"/>
    <property type="match status" value="1"/>
</dbReference>
<organism evidence="10 11">
    <name type="scientific">Szabonella alba</name>
    <dbReference type="NCBI Taxonomy" id="2804194"/>
    <lineage>
        <taxon>Bacteria</taxon>
        <taxon>Pseudomonadati</taxon>
        <taxon>Pseudomonadota</taxon>
        <taxon>Alphaproteobacteria</taxon>
        <taxon>Rhodobacterales</taxon>
        <taxon>Paracoccaceae</taxon>
        <taxon>Szabonella</taxon>
    </lineage>
</organism>
<comment type="caution">
    <text evidence="10">The sequence shown here is derived from an EMBL/GenBank/DDBJ whole genome shotgun (WGS) entry which is preliminary data.</text>
</comment>
<feature type="domain" description="ABC transporter" evidence="8">
    <location>
        <begin position="339"/>
        <end position="575"/>
    </location>
</feature>
<evidence type="ECO:0000259" key="8">
    <source>
        <dbReference type="PROSITE" id="PS50893"/>
    </source>
</evidence>
<dbReference type="SMART" id="SM00382">
    <property type="entry name" value="AAA"/>
    <property type="match status" value="1"/>
</dbReference>
<comment type="subcellular location">
    <subcellularLocation>
        <location evidence="1">Cell membrane</location>
        <topology evidence="1">Multi-pass membrane protein</topology>
    </subcellularLocation>
</comment>
<evidence type="ECO:0000256" key="4">
    <source>
        <dbReference type="ARBA" id="ARBA00022840"/>
    </source>
</evidence>
<dbReference type="Pfam" id="PF00664">
    <property type="entry name" value="ABC_membrane"/>
    <property type="match status" value="1"/>
</dbReference>
<dbReference type="GO" id="GO:0005524">
    <property type="term" value="F:ATP binding"/>
    <property type="evidence" value="ECO:0007669"/>
    <property type="project" value="UniProtKB-KW"/>
</dbReference>
<dbReference type="EMBL" id="JAESVN010000018">
    <property type="protein sequence ID" value="MBL4919341.1"/>
    <property type="molecule type" value="Genomic_DNA"/>
</dbReference>
<dbReference type="PANTHER" id="PTHR24221:SF248">
    <property type="entry name" value="ABC TRANSPORTER TRANSMEMBRANE REGION"/>
    <property type="match status" value="1"/>
</dbReference>
<dbReference type="InterPro" id="IPR039421">
    <property type="entry name" value="Type_1_exporter"/>
</dbReference>
<dbReference type="InterPro" id="IPR036640">
    <property type="entry name" value="ABC1_TM_sf"/>
</dbReference>
<dbReference type="SUPFAM" id="SSF90123">
    <property type="entry name" value="ABC transporter transmembrane region"/>
    <property type="match status" value="1"/>
</dbReference>
<dbReference type="GO" id="GO:0030253">
    <property type="term" value="P:protein secretion by the type I secretion system"/>
    <property type="evidence" value="ECO:0007669"/>
    <property type="project" value="InterPro"/>
</dbReference>
<dbReference type="GO" id="GO:0030256">
    <property type="term" value="C:type I protein secretion system complex"/>
    <property type="evidence" value="ECO:0007669"/>
    <property type="project" value="InterPro"/>
</dbReference>
<feature type="transmembrane region" description="Helical" evidence="7">
    <location>
        <begin position="136"/>
        <end position="161"/>
    </location>
</feature>
<evidence type="ECO:0000256" key="2">
    <source>
        <dbReference type="ARBA" id="ARBA00022692"/>
    </source>
</evidence>
<dbReference type="InterPro" id="IPR011527">
    <property type="entry name" value="ABC1_TM_dom"/>
</dbReference>
<name>A0A8K0VDY1_9RHOB</name>
<evidence type="ECO:0000256" key="1">
    <source>
        <dbReference type="ARBA" id="ARBA00004651"/>
    </source>
</evidence>
<protein>
    <submittedName>
        <fullName evidence="10">Type I secretion system permease/ATPase</fullName>
    </submittedName>
</protein>
<dbReference type="InterPro" id="IPR027417">
    <property type="entry name" value="P-loop_NTPase"/>
</dbReference>
<evidence type="ECO:0000256" key="5">
    <source>
        <dbReference type="ARBA" id="ARBA00022989"/>
    </source>
</evidence>
<dbReference type="Gene3D" id="3.40.50.300">
    <property type="entry name" value="P-loop containing nucleotide triphosphate hydrolases"/>
    <property type="match status" value="1"/>
</dbReference>
<evidence type="ECO:0000259" key="9">
    <source>
        <dbReference type="PROSITE" id="PS50929"/>
    </source>
</evidence>
<dbReference type="SUPFAM" id="SSF52540">
    <property type="entry name" value="P-loop containing nucleoside triphosphate hydrolases"/>
    <property type="match status" value="1"/>
</dbReference>
<evidence type="ECO:0000256" key="6">
    <source>
        <dbReference type="ARBA" id="ARBA00023136"/>
    </source>
</evidence>
<evidence type="ECO:0000313" key="11">
    <source>
        <dbReference type="Proteomes" id="UP000648908"/>
    </source>
</evidence>
<dbReference type="Pfam" id="PF00005">
    <property type="entry name" value="ABC_tran"/>
    <property type="match status" value="1"/>
</dbReference>
<gene>
    <name evidence="10" type="ORF">JL811_19180</name>
</gene>
<feature type="transmembrane region" description="Helical" evidence="7">
    <location>
        <begin position="28"/>
        <end position="52"/>
    </location>
</feature>
<keyword evidence="2 7" id="KW-0812">Transmembrane</keyword>
<dbReference type="PANTHER" id="PTHR24221">
    <property type="entry name" value="ATP-BINDING CASSETTE SUB-FAMILY B"/>
    <property type="match status" value="1"/>
</dbReference>
<feature type="transmembrane region" description="Helical" evidence="7">
    <location>
        <begin position="64"/>
        <end position="83"/>
    </location>
</feature>
<dbReference type="AlphaFoldDB" id="A0A8K0VDY1"/>
<dbReference type="GO" id="GO:0034040">
    <property type="term" value="F:ATPase-coupled lipid transmembrane transporter activity"/>
    <property type="evidence" value="ECO:0007669"/>
    <property type="project" value="TreeGrafter"/>
</dbReference>
<dbReference type="PROSITE" id="PS50929">
    <property type="entry name" value="ABC_TM1F"/>
    <property type="match status" value="1"/>
</dbReference>
<dbReference type="InterPro" id="IPR003439">
    <property type="entry name" value="ABC_transporter-like_ATP-bd"/>
</dbReference>
<dbReference type="Gene3D" id="1.20.1560.10">
    <property type="entry name" value="ABC transporter type 1, transmembrane domain"/>
    <property type="match status" value="1"/>
</dbReference>
<sequence length="583" mass="61772">MTATPEARRQTEAGRAELGRIQKASRGILVAAILFSIFVNLLMLTGPLYMLQIYDRVLGSQSEATLVALSAIVIVLFLAMGFLDHARSRLLSRIGARLQAGLDRRVFEAALTRSSVMPGDMLAASAQRDLESMQRFWASPVATALMDLPWTPIFVAAIFIFHPVLGWFAVASAVVLIVVALANQALGKGLILKSNSATIAAERQADRLKGEAEVLRALGMTQAAFRRWSVARGEALETSLSSADLGGAFSTTTRTLRLFVQSAILGIGAWLVLQGELTPGAMIAGSIIMGRALAPIEQAIGQWAVLTRAREGKANLVQLLSLQPPEPPRTPLPRPRAMIEVENVSVVLQGLPAPVLRGVSFRLEPGQALGIIGPSGAGKSTLGRALVGAIRPAAGRIRLDGAELTQYDPDRLGSQVGYLPQSVTLFDASVTENIARLSTEPDAEKVVAAARAAAAHDMILHLAQGYDTRLGPGSGQLSGGQVQRIGLARALYGDPVLLVLDEPNSNLDNDGSVALNSAIRKVKADGGSVIVIAHRPAAIQECDLLLVLEEGQRRAFGPRDEVLRGMVKNATEIVRAKGPGGVS</sequence>
<accession>A0A8K0VDY1</accession>
<reference evidence="10" key="1">
    <citation type="submission" date="2021-01" db="EMBL/GenBank/DDBJ databases">
        <title>Tabrizicola alba sp. nov. a motile alkaliphilic bacterium isolated from a soda lake.</title>
        <authorList>
            <person name="Szuroczki S."/>
            <person name="Abbaszade G."/>
            <person name="Schumann P."/>
            <person name="Toth E."/>
        </authorList>
    </citation>
    <scope>NUCLEOTIDE SEQUENCE</scope>
    <source>
        <strain evidence="10">DMG-N-6</strain>
    </source>
</reference>
<feature type="domain" description="ABC transmembrane type-1" evidence="9">
    <location>
        <begin position="30"/>
        <end position="308"/>
    </location>
</feature>
<dbReference type="Proteomes" id="UP000648908">
    <property type="component" value="Unassembled WGS sequence"/>
</dbReference>
<dbReference type="GO" id="GO:0016887">
    <property type="term" value="F:ATP hydrolysis activity"/>
    <property type="evidence" value="ECO:0007669"/>
    <property type="project" value="InterPro"/>
</dbReference>
<proteinExistence type="predicted"/>
<keyword evidence="5 7" id="KW-1133">Transmembrane helix</keyword>
<evidence type="ECO:0000256" key="7">
    <source>
        <dbReference type="SAM" id="Phobius"/>
    </source>
</evidence>
<feature type="transmembrane region" description="Helical" evidence="7">
    <location>
        <begin position="167"/>
        <end position="186"/>
    </location>
</feature>
<dbReference type="NCBIfam" id="TIGR01842">
    <property type="entry name" value="type_I_sec_PrtD"/>
    <property type="match status" value="1"/>
</dbReference>
<evidence type="ECO:0000313" key="10">
    <source>
        <dbReference type="EMBL" id="MBL4919341.1"/>
    </source>
</evidence>
<dbReference type="GO" id="GO:0005886">
    <property type="term" value="C:plasma membrane"/>
    <property type="evidence" value="ECO:0007669"/>
    <property type="project" value="UniProtKB-SubCell"/>
</dbReference>
<keyword evidence="6 7" id="KW-0472">Membrane</keyword>
<dbReference type="InterPro" id="IPR010128">
    <property type="entry name" value="ATPase_T1SS_PrtD-like"/>
</dbReference>
<dbReference type="GO" id="GO:0140359">
    <property type="term" value="F:ABC-type transporter activity"/>
    <property type="evidence" value="ECO:0007669"/>
    <property type="project" value="InterPro"/>
</dbReference>
<keyword evidence="11" id="KW-1185">Reference proteome</keyword>
<dbReference type="RefSeq" id="WP_202690319.1">
    <property type="nucleotide sequence ID" value="NZ_JAESVN010000018.1"/>
</dbReference>
<keyword evidence="4" id="KW-0067">ATP-binding</keyword>